<feature type="transmembrane region" description="Helical" evidence="5">
    <location>
        <begin position="184"/>
        <end position="205"/>
    </location>
</feature>
<dbReference type="Pfam" id="PF00892">
    <property type="entry name" value="EamA"/>
    <property type="match status" value="2"/>
</dbReference>
<dbReference type="SUPFAM" id="SSF103481">
    <property type="entry name" value="Multidrug resistance efflux transporter EmrE"/>
    <property type="match status" value="2"/>
</dbReference>
<keyword evidence="8" id="KW-1185">Reference proteome</keyword>
<evidence type="ECO:0000256" key="4">
    <source>
        <dbReference type="ARBA" id="ARBA00023136"/>
    </source>
</evidence>
<organism evidence="7 8">
    <name type="scientific">Salinarimonas ramus</name>
    <dbReference type="NCBI Taxonomy" id="690164"/>
    <lineage>
        <taxon>Bacteria</taxon>
        <taxon>Pseudomonadati</taxon>
        <taxon>Pseudomonadota</taxon>
        <taxon>Alphaproteobacteria</taxon>
        <taxon>Hyphomicrobiales</taxon>
        <taxon>Salinarimonadaceae</taxon>
        <taxon>Salinarimonas</taxon>
    </lineage>
</organism>
<dbReference type="InterPro" id="IPR037185">
    <property type="entry name" value="EmrE-like"/>
</dbReference>
<dbReference type="GO" id="GO:0016020">
    <property type="term" value="C:membrane"/>
    <property type="evidence" value="ECO:0007669"/>
    <property type="project" value="UniProtKB-SubCell"/>
</dbReference>
<dbReference type="PANTHER" id="PTHR32322">
    <property type="entry name" value="INNER MEMBRANE TRANSPORTER"/>
    <property type="match status" value="1"/>
</dbReference>
<sequence>MTDERSSAGPGEYALLLLLAFLWGGSFTLIEVALASFPPATIVACRIGLGGLVLLIIALARRETFPRTGRTWAELLVQGTLQGGLPFFLISWGQQHVASSVAGIVNSTPPMFVFLLTVFVLRTAPFDAQKLLGIVLGLGGVTLIATATASGTDDSSVLAVLAVTGASLSYACGAIYGRRFADQSVFVTASTSLLLAAALIAPFAYLLDDPFDLQPALAPTLALLGLALFSTALASLIYFRLIKTLGSLATTSNAYLRALFSILLGIVLLSEPFTWSIAAATVLIFLGVFMVTGQFRRLVTDRLRPREAGNA</sequence>
<feature type="transmembrane region" description="Helical" evidence="5">
    <location>
        <begin position="157"/>
        <end position="177"/>
    </location>
</feature>
<feature type="transmembrane region" description="Helical" evidence="5">
    <location>
        <begin position="131"/>
        <end position="151"/>
    </location>
</feature>
<evidence type="ECO:0000256" key="3">
    <source>
        <dbReference type="ARBA" id="ARBA00022989"/>
    </source>
</evidence>
<reference evidence="7 8" key="1">
    <citation type="journal article" date="2014" name="Int. J. Syst. Evol. Microbiol.">
        <title>Complete genome sequence of Corynebacterium casei LMG S-19264T (=DSM 44701T), isolated from a smear-ripened cheese.</title>
        <authorList>
            <consortium name="US DOE Joint Genome Institute (JGI-PGF)"/>
            <person name="Walter F."/>
            <person name="Albersmeier A."/>
            <person name="Kalinowski J."/>
            <person name="Ruckert C."/>
        </authorList>
    </citation>
    <scope>NUCLEOTIDE SEQUENCE [LARGE SCALE GENOMIC DNA]</scope>
    <source>
        <strain evidence="7 8">CGMCC 1.9161</strain>
    </source>
</reference>
<feature type="transmembrane region" description="Helical" evidence="5">
    <location>
        <begin position="98"/>
        <end position="119"/>
    </location>
</feature>
<feature type="domain" description="EamA" evidence="6">
    <location>
        <begin position="13"/>
        <end position="145"/>
    </location>
</feature>
<accession>A0A917Q756</accession>
<protein>
    <submittedName>
        <fullName evidence="7">Permease</fullName>
    </submittedName>
</protein>
<feature type="transmembrane region" description="Helical" evidence="5">
    <location>
        <begin position="40"/>
        <end position="60"/>
    </location>
</feature>
<proteinExistence type="predicted"/>
<dbReference type="InterPro" id="IPR000620">
    <property type="entry name" value="EamA_dom"/>
</dbReference>
<name>A0A917Q756_9HYPH</name>
<keyword evidence="4 5" id="KW-0472">Membrane</keyword>
<comment type="subcellular location">
    <subcellularLocation>
        <location evidence="1">Membrane</location>
        <topology evidence="1">Multi-pass membrane protein</topology>
    </subcellularLocation>
</comment>
<evidence type="ECO:0000256" key="5">
    <source>
        <dbReference type="SAM" id="Phobius"/>
    </source>
</evidence>
<dbReference type="RefSeq" id="WP_188912119.1">
    <property type="nucleotide sequence ID" value="NZ_BMMF01000005.1"/>
</dbReference>
<evidence type="ECO:0000313" key="7">
    <source>
        <dbReference type="EMBL" id="GGK32524.1"/>
    </source>
</evidence>
<feature type="domain" description="EamA" evidence="6">
    <location>
        <begin position="159"/>
        <end position="292"/>
    </location>
</feature>
<feature type="transmembrane region" description="Helical" evidence="5">
    <location>
        <begin position="12"/>
        <end position="34"/>
    </location>
</feature>
<comment type="caution">
    <text evidence="7">The sequence shown here is derived from an EMBL/GenBank/DDBJ whole genome shotgun (WGS) entry which is preliminary data.</text>
</comment>
<gene>
    <name evidence="7" type="ORF">GCM10011322_19050</name>
</gene>
<keyword evidence="3 5" id="KW-1133">Transmembrane helix</keyword>
<dbReference type="AlphaFoldDB" id="A0A917Q756"/>
<evidence type="ECO:0000259" key="6">
    <source>
        <dbReference type="Pfam" id="PF00892"/>
    </source>
</evidence>
<keyword evidence="2 5" id="KW-0812">Transmembrane</keyword>
<dbReference type="EMBL" id="BMMF01000005">
    <property type="protein sequence ID" value="GGK32524.1"/>
    <property type="molecule type" value="Genomic_DNA"/>
</dbReference>
<feature type="transmembrane region" description="Helical" evidence="5">
    <location>
        <begin position="254"/>
        <end position="270"/>
    </location>
</feature>
<dbReference type="PANTHER" id="PTHR32322:SF9">
    <property type="entry name" value="AMINO-ACID METABOLITE EFFLUX PUMP-RELATED"/>
    <property type="match status" value="1"/>
</dbReference>
<evidence type="ECO:0000256" key="1">
    <source>
        <dbReference type="ARBA" id="ARBA00004141"/>
    </source>
</evidence>
<feature type="transmembrane region" description="Helical" evidence="5">
    <location>
        <begin position="217"/>
        <end position="242"/>
    </location>
</feature>
<feature type="transmembrane region" description="Helical" evidence="5">
    <location>
        <begin position="72"/>
        <end position="92"/>
    </location>
</feature>
<evidence type="ECO:0000313" key="8">
    <source>
        <dbReference type="Proteomes" id="UP000600449"/>
    </source>
</evidence>
<dbReference type="InterPro" id="IPR050638">
    <property type="entry name" value="AA-Vitamin_Transporters"/>
</dbReference>
<feature type="transmembrane region" description="Helical" evidence="5">
    <location>
        <begin position="276"/>
        <end position="295"/>
    </location>
</feature>
<dbReference type="Proteomes" id="UP000600449">
    <property type="component" value="Unassembled WGS sequence"/>
</dbReference>
<evidence type="ECO:0000256" key="2">
    <source>
        <dbReference type="ARBA" id="ARBA00022692"/>
    </source>
</evidence>